<keyword evidence="3" id="KW-1003">Cell membrane</keyword>
<evidence type="ECO:0000313" key="9">
    <source>
        <dbReference type="Proteomes" id="UP000762703"/>
    </source>
</evidence>
<feature type="transmembrane region" description="Helical" evidence="7">
    <location>
        <begin position="312"/>
        <end position="331"/>
    </location>
</feature>
<accession>A0A8T3VI59</accession>
<comment type="similarity">
    <text evidence="2">Belongs to the UPF0104 family.</text>
</comment>
<evidence type="ECO:0000256" key="5">
    <source>
        <dbReference type="ARBA" id="ARBA00022989"/>
    </source>
</evidence>
<proteinExistence type="inferred from homology"/>
<dbReference type="PANTHER" id="PTHR39087">
    <property type="entry name" value="UPF0104 MEMBRANE PROTEIN MJ1595"/>
    <property type="match status" value="1"/>
</dbReference>
<dbReference type="InterPro" id="IPR022791">
    <property type="entry name" value="L-PG_synthase/AglD"/>
</dbReference>
<dbReference type="RefSeq" id="WP_303737459.1">
    <property type="nucleotide sequence ID" value="NZ_SUTE01000071.1"/>
</dbReference>
<comment type="subcellular location">
    <subcellularLocation>
        <location evidence="1">Cell membrane</location>
        <topology evidence="1">Multi-pass membrane protein</topology>
    </subcellularLocation>
</comment>
<dbReference type="GO" id="GO:0005886">
    <property type="term" value="C:plasma membrane"/>
    <property type="evidence" value="ECO:0007669"/>
    <property type="project" value="UniProtKB-SubCell"/>
</dbReference>
<dbReference type="Proteomes" id="UP000762703">
    <property type="component" value="Unassembled WGS sequence"/>
</dbReference>
<evidence type="ECO:0000313" key="8">
    <source>
        <dbReference type="EMBL" id="MBE6505806.1"/>
    </source>
</evidence>
<evidence type="ECO:0000256" key="4">
    <source>
        <dbReference type="ARBA" id="ARBA00022692"/>
    </source>
</evidence>
<feature type="transmembrane region" description="Helical" evidence="7">
    <location>
        <begin position="7"/>
        <end position="25"/>
    </location>
</feature>
<dbReference type="Pfam" id="PF03706">
    <property type="entry name" value="LPG_synthase_TM"/>
    <property type="match status" value="1"/>
</dbReference>
<evidence type="ECO:0000256" key="3">
    <source>
        <dbReference type="ARBA" id="ARBA00022475"/>
    </source>
</evidence>
<dbReference type="PANTHER" id="PTHR39087:SF2">
    <property type="entry name" value="UPF0104 MEMBRANE PROTEIN MJ1595"/>
    <property type="match status" value="1"/>
</dbReference>
<name>A0A8T3VI59_9EURY</name>
<feature type="transmembrane region" description="Helical" evidence="7">
    <location>
        <begin position="256"/>
        <end position="275"/>
    </location>
</feature>
<reference evidence="8" key="1">
    <citation type="submission" date="2019-04" db="EMBL/GenBank/DDBJ databases">
        <title>Evolution of Biomass-Degrading Anaerobic Consortia Revealed by Metagenomics.</title>
        <authorList>
            <person name="Peng X."/>
        </authorList>
    </citation>
    <scope>NUCLEOTIDE SEQUENCE</scope>
    <source>
        <strain evidence="8">SIG12</strain>
    </source>
</reference>
<comment type="caution">
    <text evidence="8">The sequence shown here is derived from an EMBL/GenBank/DDBJ whole genome shotgun (WGS) entry which is preliminary data.</text>
</comment>
<dbReference type="AlphaFoldDB" id="A0A8T3VI59"/>
<protein>
    <submittedName>
        <fullName evidence="8">UPF0104 family protein</fullName>
    </submittedName>
</protein>
<feature type="transmembrane region" description="Helical" evidence="7">
    <location>
        <begin position="224"/>
        <end position="250"/>
    </location>
</feature>
<sequence length="351" mass="38317">MDKKTIIFFGVSILILLVMLYFVGIEEVINSLKYANLTLIGLAIAFQFGTFFLYTLRWKILNGIANMDSSISKLLPVVLVGLAVNNITPSGRGGGEPVRAYLYSREAGYPMEETFAAVVADRALDTFPFVVLAVLTIIGMTLSFNLSPGLLALMVVAVIAIVAILILLIYMCVSPSFGMRVDGWIIGLVRRFYKKNSAELEDKIHGIIKGFQDTMNMLIHNKKVLYYALPLSFLIWVFEILRVYTVFLAFGANVSPVVIGEVFILASLAGMIPLLPGGLGAVDGIMIIFYSAAGISASVSAAATVIERLISFWMPTILGMVILPYYGSSVLDKISFNSDSKEISGESEDEK</sequence>
<feature type="transmembrane region" description="Helical" evidence="7">
    <location>
        <begin position="150"/>
        <end position="173"/>
    </location>
</feature>
<organism evidence="8 9">
    <name type="scientific">Methanobrevibacter millerae</name>
    <dbReference type="NCBI Taxonomy" id="230361"/>
    <lineage>
        <taxon>Archaea</taxon>
        <taxon>Methanobacteriati</taxon>
        <taxon>Methanobacteriota</taxon>
        <taxon>Methanomada group</taxon>
        <taxon>Methanobacteria</taxon>
        <taxon>Methanobacteriales</taxon>
        <taxon>Methanobacteriaceae</taxon>
        <taxon>Methanobrevibacter</taxon>
    </lineage>
</organism>
<evidence type="ECO:0000256" key="7">
    <source>
        <dbReference type="SAM" id="Phobius"/>
    </source>
</evidence>
<feature type="transmembrane region" description="Helical" evidence="7">
    <location>
        <begin position="126"/>
        <end position="144"/>
    </location>
</feature>
<keyword evidence="4 7" id="KW-0812">Transmembrane</keyword>
<evidence type="ECO:0000256" key="6">
    <source>
        <dbReference type="ARBA" id="ARBA00023136"/>
    </source>
</evidence>
<feature type="transmembrane region" description="Helical" evidence="7">
    <location>
        <begin position="37"/>
        <end position="56"/>
    </location>
</feature>
<keyword evidence="6 7" id="KW-0472">Membrane</keyword>
<gene>
    <name evidence="8" type="ORF">E7Z73_08780</name>
</gene>
<keyword evidence="5 7" id="KW-1133">Transmembrane helix</keyword>
<feature type="transmembrane region" description="Helical" evidence="7">
    <location>
        <begin position="287"/>
        <end position="306"/>
    </location>
</feature>
<evidence type="ECO:0000256" key="2">
    <source>
        <dbReference type="ARBA" id="ARBA00011061"/>
    </source>
</evidence>
<dbReference type="EMBL" id="SUTE01000071">
    <property type="protein sequence ID" value="MBE6505806.1"/>
    <property type="molecule type" value="Genomic_DNA"/>
</dbReference>
<evidence type="ECO:0000256" key="1">
    <source>
        <dbReference type="ARBA" id="ARBA00004651"/>
    </source>
</evidence>
<dbReference type="NCBIfam" id="TIGR00374">
    <property type="entry name" value="flippase-like domain"/>
    <property type="match status" value="1"/>
</dbReference>